<sequence length="125" mass="14563">MKTKLLIILILLFAFKAGAQEPIFVKNIYATEIALKENGDFIKTGEKIYYPTKIIIDTKNRLVNFEYSTNLSSIYKLLKITIPKDKKHLDVYAEADVNKTVLFKIYDDKVFFIDTNNFIILFTKK</sequence>
<accession>A0ABY5NVX9</accession>
<organism evidence="2 3">
    <name type="scientific">Paenimyroides aestuarii</name>
    <dbReference type="NCBI Taxonomy" id="2968490"/>
    <lineage>
        <taxon>Bacteria</taxon>
        <taxon>Pseudomonadati</taxon>
        <taxon>Bacteroidota</taxon>
        <taxon>Flavobacteriia</taxon>
        <taxon>Flavobacteriales</taxon>
        <taxon>Flavobacteriaceae</taxon>
        <taxon>Paenimyroides</taxon>
    </lineage>
</organism>
<dbReference type="Proteomes" id="UP001317001">
    <property type="component" value="Chromosome"/>
</dbReference>
<evidence type="ECO:0000313" key="2">
    <source>
        <dbReference type="EMBL" id="UUV22618.1"/>
    </source>
</evidence>
<feature type="signal peptide" evidence="1">
    <location>
        <begin position="1"/>
        <end position="19"/>
    </location>
</feature>
<gene>
    <name evidence="2" type="ORF">NPX36_06125</name>
</gene>
<keyword evidence="3" id="KW-1185">Reference proteome</keyword>
<name>A0ABY5NVX9_9FLAO</name>
<protein>
    <submittedName>
        <fullName evidence="2">Uncharacterized protein</fullName>
    </submittedName>
</protein>
<evidence type="ECO:0000256" key="1">
    <source>
        <dbReference type="SAM" id="SignalP"/>
    </source>
</evidence>
<proteinExistence type="predicted"/>
<feature type="chain" id="PRO_5045622130" evidence="1">
    <location>
        <begin position="20"/>
        <end position="125"/>
    </location>
</feature>
<dbReference type="EMBL" id="CP102382">
    <property type="protein sequence ID" value="UUV22618.1"/>
    <property type="molecule type" value="Genomic_DNA"/>
</dbReference>
<dbReference type="RefSeq" id="WP_257500532.1">
    <property type="nucleotide sequence ID" value="NZ_CP102382.1"/>
</dbReference>
<keyword evidence="1" id="KW-0732">Signal</keyword>
<reference evidence="2 3" key="1">
    <citation type="submission" date="2022-08" db="EMBL/GenBank/DDBJ databases">
        <title>Myroides zhujiangensis sp. nov., a novel bacterium isolated from sediment in the Pearl River Estuary.</title>
        <authorList>
            <person name="Cui L."/>
        </authorList>
    </citation>
    <scope>NUCLEOTIDE SEQUENCE [LARGE SCALE GENOMIC DNA]</scope>
    <source>
        <strain evidence="2 3">SCSIO 72103</strain>
    </source>
</reference>
<evidence type="ECO:0000313" key="3">
    <source>
        <dbReference type="Proteomes" id="UP001317001"/>
    </source>
</evidence>